<proteinExistence type="predicted"/>
<feature type="compositionally biased region" description="Basic and acidic residues" evidence="1">
    <location>
        <begin position="139"/>
        <end position="157"/>
    </location>
</feature>
<dbReference type="EMBL" id="KL197710">
    <property type="protein sequence ID" value="KDQ63059.1"/>
    <property type="molecule type" value="Genomic_DNA"/>
</dbReference>
<accession>A0A067Q7X2</accession>
<feature type="compositionally biased region" description="Basic residues" evidence="1">
    <location>
        <begin position="126"/>
        <end position="138"/>
    </location>
</feature>
<feature type="compositionally biased region" description="Acidic residues" evidence="1">
    <location>
        <begin position="86"/>
        <end position="108"/>
    </location>
</feature>
<evidence type="ECO:0000256" key="1">
    <source>
        <dbReference type="SAM" id="MobiDB-lite"/>
    </source>
</evidence>
<feature type="region of interest" description="Disordered" evidence="1">
    <location>
        <begin position="233"/>
        <end position="265"/>
    </location>
</feature>
<dbReference type="InParanoid" id="A0A067Q7X2"/>
<feature type="compositionally biased region" description="Basic and acidic residues" evidence="1">
    <location>
        <begin position="435"/>
        <end position="449"/>
    </location>
</feature>
<gene>
    <name evidence="2" type="ORF">JAAARDRAFT_365202</name>
</gene>
<reference evidence="3" key="1">
    <citation type="journal article" date="2014" name="Proc. Natl. Acad. Sci. U.S.A.">
        <title>Extensive sampling of basidiomycete genomes demonstrates inadequacy of the white-rot/brown-rot paradigm for wood decay fungi.</title>
        <authorList>
            <person name="Riley R."/>
            <person name="Salamov A.A."/>
            <person name="Brown D.W."/>
            <person name="Nagy L.G."/>
            <person name="Floudas D."/>
            <person name="Held B.W."/>
            <person name="Levasseur A."/>
            <person name="Lombard V."/>
            <person name="Morin E."/>
            <person name="Otillar R."/>
            <person name="Lindquist E.A."/>
            <person name="Sun H."/>
            <person name="LaButti K.M."/>
            <person name="Schmutz J."/>
            <person name="Jabbour D."/>
            <person name="Luo H."/>
            <person name="Baker S.E."/>
            <person name="Pisabarro A.G."/>
            <person name="Walton J.D."/>
            <person name="Blanchette R.A."/>
            <person name="Henrissat B."/>
            <person name="Martin F."/>
            <person name="Cullen D."/>
            <person name="Hibbett D.S."/>
            <person name="Grigoriev I.V."/>
        </authorList>
    </citation>
    <scope>NUCLEOTIDE SEQUENCE [LARGE SCALE GENOMIC DNA]</scope>
    <source>
        <strain evidence="3">MUCL 33604</strain>
    </source>
</reference>
<dbReference type="Proteomes" id="UP000027265">
    <property type="component" value="Unassembled WGS sequence"/>
</dbReference>
<protein>
    <submittedName>
        <fullName evidence="2">Uncharacterized protein</fullName>
    </submittedName>
</protein>
<organism evidence="2 3">
    <name type="scientific">Jaapia argillacea MUCL 33604</name>
    <dbReference type="NCBI Taxonomy" id="933084"/>
    <lineage>
        <taxon>Eukaryota</taxon>
        <taxon>Fungi</taxon>
        <taxon>Dikarya</taxon>
        <taxon>Basidiomycota</taxon>
        <taxon>Agaricomycotina</taxon>
        <taxon>Agaricomycetes</taxon>
        <taxon>Agaricomycetidae</taxon>
        <taxon>Jaapiales</taxon>
        <taxon>Jaapiaceae</taxon>
        <taxon>Jaapia</taxon>
    </lineage>
</organism>
<sequence>MFRVSPWISYDPSRNDEQQPETSRQGSDTMDDDIDMDAPLISTLREEDSPAPESTPASVRTSKFRVKLLVNKRPGPSSSPAKSGVESEEEEEEEEEEEDQLIDDDDELLLNPSHAPVSANSPVKGIPKRKSAPKKPKKEKAPVDHKRTKGLAEKQVPDKLTGPGVDPGQHVHASEQEIASLNPPTPARRKKGQGTTRTAVVRSHPQQVELQAKSHGLPVVKKLPVSHTFDTENLSEAEPGTGASSPVHHHDDELESVGPSAPPAPSVEEFAFENVPLPIYPLPSKPFPVQPPVKIGSGFAPVLPLDKTGKKVRHWRLANREIRGIAGGRWFVHSWVGDKESDYAASTAAAIAEKQAASQAMTPGDKAAPAVTIPSLPPLSISAPPLGKPLVKPKIGVNEYPTSISALSMSRPGSVVPEKHLPRAPTKMRTTVAAESREGSPSDTARMEVDGLSSHV</sequence>
<evidence type="ECO:0000313" key="2">
    <source>
        <dbReference type="EMBL" id="KDQ63059.1"/>
    </source>
</evidence>
<evidence type="ECO:0000313" key="3">
    <source>
        <dbReference type="Proteomes" id="UP000027265"/>
    </source>
</evidence>
<feature type="region of interest" description="Disordered" evidence="1">
    <location>
        <begin position="1"/>
        <end position="215"/>
    </location>
</feature>
<feature type="region of interest" description="Disordered" evidence="1">
    <location>
        <begin position="408"/>
        <end position="456"/>
    </location>
</feature>
<feature type="compositionally biased region" description="Polar residues" evidence="1">
    <location>
        <begin position="193"/>
        <end position="209"/>
    </location>
</feature>
<dbReference type="AlphaFoldDB" id="A0A067Q7X2"/>
<dbReference type="HOGENOM" id="CLU_049938_0_0_1"/>
<name>A0A067Q7X2_9AGAM</name>
<dbReference type="OrthoDB" id="3229208at2759"/>
<dbReference type="STRING" id="933084.A0A067Q7X2"/>
<keyword evidence="3" id="KW-1185">Reference proteome</keyword>